<protein>
    <submittedName>
        <fullName evidence="2">Uncharacterized protein</fullName>
    </submittedName>
</protein>
<feature type="compositionally biased region" description="Polar residues" evidence="1">
    <location>
        <begin position="645"/>
        <end position="662"/>
    </location>
</feature>
<sequence length="785" mass="87786">MLGLALRRAQWQLQAHRQWLRTFATIPSQIRPAIEGHPKLVLLHYHDGRQHERHFSLTRTTPGKKTARVRRSKAKRAAAEDNKESSELDLLNDLRQAVQDLDINAIIDLFPHAKVNKLVDRNLVWRLSQCLHESLRRVRFKNVNDQGRRAATDELVEFAKVLVRSIVKEELEPDRRAHVHLLAFFKESGALDQGITFWSWLQQRDSEYVDANVYGAAIELLAVNGAPLSELEGLYTKALEQLSSAGNFSSYYLSPDAMVPDREAPITIKGISMTLLQGVLTARLLRGESRRAYLALDTALRLYPTLTPVRFFTLFVDERPLSEAYMVFALACRAGIVMPVMGFRRLLTTIRQAAGTASLIKHVVSLRQMLSVLYMFVGAGGRLTSNLVSEYFIAVTQIMRVKEMDALNTRQREQLVNDVLRIIRRSIDVFSRYGGAPGISAINSLIVNLGGFGKSKKILTIALNDARQLGLEFNNITRRSILIAAGQIGDVELVKASWLDLVDAKVAKQEKPDDTDYHILIKAARGNAAFDFAIEECQKSEFDEDIKSRMYDHAYGALPEERGSVDEDTSSLAKGMEMIEELGKLEADLEVMERRTIDSPATQDFSTQDLPITILVGTQHFQIPDGELRLLYDALTSERVPAHASSKTTDQSSPEATQDALSWREGSTSALSTTGMTFGQLRYQNWKSLNELLALSELNDAAYGRVVDVAIAKGEAPPPRERILRGVEHHLKGNAYGLSDLDHGSAATVMHEARMTEASADVQDENSEDTPDQAQEIWRLRGRSG</sequence>
<dbReference type="EMBL" id="JAUTXT010000035">
    <property type="protein sequence ID" value="KAK3672170.1"/>
    <property type="molecule type" value="Genomic_DNA"/>
</dbReference>
<dbReference type="Proteomes" id="UP001274830">
    <property type="component" value="Unassembled WGS sequence"/>
</dbReference>
<evidence type="ECO:0000313" key="2">
    <source>
        <dbReference type="EMBL" id="KAK3672170.1"/>
    </source>
</evidence>
<evidence type="ECO:0000256" key="1">
    <source>
        <dbReference type="SAM" id="MobiDB-lite"/>
    </source>
</evidence>
<comment type="caution">
    <text evidence="2">The sequence shown here is derived from an EMBL/GenBank/DDBJ whole genome shotgun (WGS) entry which is preliminary data.</text>
</comment>
<keyword evidence="3" id="KW-1185">Reference proteome</keyword>
<feature type="compositionally biased region" description="Basic residues" evidence="1">
    <location>
        <begin position="65"/>
        <end position="76"/>
    </location>
</feature>
<proteinExistence type="predicted"/>
<feature type="compositionally biased region" description="Acidic residues" evidence="1">
    <location>
        <begin position="762"/>
        <end position="771"/>
    </location>
</feature>
<organism evidence="2 3">
    <name type="scientific">Recurvomyces mirabilis</name>
    <dbReference type="NCBI Taxonomy" id="574656"/>
    <lineage>
        <taxon>Eukaryota</taxon>
        <taxon>Fungi</taxon>
        <taxon>Dikarya</taxon>
        <taxon>Ascomycota</taxon>
        <taxon>Pezizomycotina</taxon>
        <taxon>Dothideomycetes</taxon>
        <taxon>Dothideomycetidae</taxon>
        <taxon>Mycosphaerellales</taxon>
        <taxon>Teratosphaeriaceae</taxon>
        <taxon>Recurvomyces</taxon>
    </lineage>
</organism>
<dbReference type="AlphaFoldDB" id="A0AAE0TTR2"/>
<evidence type="ECO:0000313" key="3">
    <source>
        <dbReference type="Proteomes" id="UP001274830"/>
    </source>
</evidence>
<feature type="region of interest" description="Disordered" evidence="1">
    <location>
        <begin position="642"/>
        <end position="662"/>
    </location>
</feature>
<name>A0AAE0TTR2_9PEZI</name>
<feature type="region of interest" description="Disordered" evidence="1">
    <location>
        <begin position="757"/>
        <end position="785"/>
    </location>
</feature>
<accession>A0AAE0TTR2</accession>
<feature type="region of interest" description="Disordered" evidence="1">
    <location>
        <begin position="61"/>
        <end position="82"/>
    </location>
</feature>
<gene>
    <name evidence="2" type="ORF">LTR78_007923</name>
</gene>
<reference evidence="2" key="1">
    <citation type="submission" date="2023-07" db="EMBL/GenBank/DDBJ databases">
        <title>Black Yeasts Isolated from many extreme environments.</title>
        <authorList>
            <person name="Coleine C."/>
            <person name="Stajich J.E."/>
            <person name="Selbmann L."/>
        </authorList>
    </citation>
    <scope>NUCLEOTIDE SEQUENCE</scope>
    <source>
        <strain evidence="2">CCFEE 5485</strain>
    </source>
</reference>